<keyword evidence="5 6" id="KW-0560">Oxidoreductase</keyword>
<feature type="domain" description="Acyl-CoA dehydrogenase/oxidase C-terminal" evidence="7">
    <location>
        <begin position="231"/>
        <end position="379"/>
    </location>
</feature>
<sequence length="382" mass="42126">MSFNMGLNEDQIAIQKMLRKFVENEIIPVRAYYDEKEEFPWPIVKKLQDLGLNCVIAPEKYNGFYYDTLTCSIIAEELCRGCVGIALGVLNNCLAAKPVMIAGTEEQQDWWFTKAIQEGAIGAFAMTEPGAGSDVAGITTTAKKDGDYYILNGAKCFITNAGVASQMVVLTTLDRSKGAKGMAFFILDPSEVEGLTIGKHEKKMGIRASDTVEVIFDNVRVHKKWLIGKEGEGFKIAMKTFEVSRSLVGPLAVGLAQGAYEFARDYAKQRETFGRPIAQHQAVQFILADMAMNIEAARLLCQKACWLVDQGQPSAKAASFAKLFATDMCMQVTTNAVQLLGGFGYSREYPVEKMMRDAKALQIFEGTSQIQHLIIANEILSQ</sequence>
<dbReference type="PROSITE" id="PS00072">
    <property type="entry name" value="ACYL_COA_DH_1"/>
    <property type="match status" value="1"/>
</dbReference>
<evidence type="ECO:0000313" key="11">
    <source>
        <dbReference type="Proteomes" id="UP000006346"/>
    </source>
</evidence>
<reference evidence="10 11" key="2">
    <citation type="journal article" date="2012" name="J. Bacteriol.">
        <title>Complete genome sequences of Desulfosporosinus orientis DSM765T, Desulfosporosinus youngiae DSM17734T, Desulfosporosinus meridiei DSM13257T, and Desulfosporosinus acidiphilus DSM22704T.</title>
        <authorList>
            <person name="Pester M."/>
            <person name="Brambilla E."/>
            <person name="Alazard D."/>
            <person name="Rattei T."/>
            <person name="Weinmaier T."/>
            <person name="Han J."/>
            <person name="Lucas S."/>
            <person name="Lapidus A."/>
            <person name="Cheng J.F."/>
            <person name="Goodwin L."/>
            <person name="Pitluck S."/>
            <person name="Peters L."/>
            <person name="Ovchinnikova G."/>
            <person name="Teshima H."/>
            <person name="Detter J.C."/>
            <person name="Han C.S."/>
            <person name="Tapia R."/>
            <person name="Land M.L."/>
            <person name="Hauser L."/>
            <person name="Kyrpides N.C."/>
            <person name="Ivanova N.N."/>
            <person name="Pagani I."/>
            <person name="Huntmann M."/>
            <person name="Wei C.L."/>
            <person name="Davenport K.W."/>
            <person name="Daligault H."/>
            <person name="Chain P.S."/>
            <person name="Chen A."/>
            <person name="Mavromatis K."/>
            <person name="Markowitz V."/>
            <person name="Szeto E."/>
            <person name="Mikhailova N."/>
            <person name="Pati A."/>
            <person name="Wagner M."/>
            <person name="Woyke T."/>
            <person name="Ollivier B."/>
            <person name="Klenk H.P."/>
            <person name="Spring S."/>
            <person name="Loy A."/>
        </authorList>
    </citation>
    <scope>NUCLEOTIDE SEQUENCE [LARGE SCALE GENOMIC DNA]</scope>
    <source>
        <strain evidence="11">ATCC 19365 / DSM 765 / NCIMB 8382 / VKM B-1628</strain>
    </source>
</reference>
<dbReference type="InterPro" id="IPR009075">
    <property type="entry name" value="AcylCo_DH/oxidase_C"/>
</dbReference>
<comment type="cofactor">
    <cofactor evidence="1 6">
        <name>FAD</name>
        <dbReference type="ChEBI" id="CHEBI:57692"/>
    </cofactor>
</comment>
<dbReference type="FunFam" id="1.20.140.10:FF:000011">
    <property type="entry name" value="Medium-chain specific acyl-CoA dehydrogenase, mitochondrial"/>
    <property type="match status" value="1"/>
</dbReference>
<dbReference type="Pfam" id="PF02770">
    <property type="entry name" value="Acyl-CoA_dh_M"/>
    <property type="match status" value="1"/>
</dbReference>
<dbReference type="InterPro" id="IPR013786">
    <property type="entry name" value="AcylCoA_DH/ox_N"/>
</dbReference>
<dbReference type="Pfam" id="PF02771">
    <property type="entry name" value="Acyl-CoA_dh_N"/>
    <property type="match status" value="1"/>
</dbReference>
<evidence type="ECO:0000259" key="7">
    <source>
        <dbReference type="Pfam" id="PF00441"/>
    </source>
</evidence>
<dbReference type="InterPro" id="IPR046373">
    <property type="entry name" value="Acyl-CoA_Oxase/DH_mid-dom_sf"/>
</dbReference>
<dbReference type="Gene3D" id="2.40.110.10">
    <property type="entry name" value="Butyryl-CoA Dehydrogenase, subunit A, domain 2"/>
    <property type="match status" value="1"/>
</dbReference>
<dbReference type="InterPro" id="IPR009100">
    <property type="entry name" value="AcylCoA_DH/oxidase_NM_dom_sf"/>
</dbReference>
<feature type="domain" description="Acyl-CoA dehydrogenase/oxidase N-terminal" evidence="9">
    <location>
        <begin position="8"/>
        <end position="116"/>
    </location>
</feature>
<dbReference type="OrthoDB" id="9802447at2"/>
<dbReference type="Gene3D" id="1.10.540.10">
    <property type="entry name" value="Acyl-CoA dehydrogenase/oxidase, N-terminal domain"/>
    <property type="match status" value="1"/>
</dbReference>
<dbReference type="RefSeq" id="WP_014185329.1">
    <property type="nucleotide sequence ID" value="NC_016584.1"/>
</dbReference>
<keyword evidence="3 6" id="KW-0285">Flavoprotein</keyword>
<comment type="similarity">
    <text evidence="2 6">Belongs to the acyl-CoA dehydrogenase family.</text>
</comment>
<dbReference type="InterPro" id="IPR037069">
    <property type="entry name" value="AcylCoA_DH/ox_N_sf"/>
</dbReference>
<dbReference type="PATRIC" id="fig|768706.3.peg.3012"/>
<proteinExistence type="inferred from homology"/>
<keyword evidence="11" id="KW-1185">Reference proteome</keyword>
<dbReference type="SUPFAM" id="SSF56645">
    <property type="entry name" value="Acyl-CoA dehydrogenase NM domain-like"/>
    <property type="match status" value="1"/>
</dbReference>
<evidence type="ECO:0000259" key="9">
    <source>
        <dbReference type="Pfam" id="PF02771"/>
    </source>
</evidence>
<evidence type="ECO:0000256" key="1">
    <source>
        <dbReference type="ARBA" id="ARBA00001974"/>
    </source>
</evidence>
<dbReference type="Proteomes" id="UP000006346">
    <property type="component" value="Chromosome"/>
</dbReference>
<evidence type="ECO:0000256" key="3">
    <source>
        <dbReference type="ARBA" id="ARBA00022630"/>
    </source>
</evidence>
<keyword evidence="4 6" id="KW-0274">FAD</keyword>
<evidence type="ECO:0000256" key="5">
    <source>
        <dbReference type="ARBA" id="ARBA00023002"/>
    </source>
</evidence>
<dbReference type="KEGG" id="dor:Desor_2998"/>
<dbReference type="PIRSF" id="PIRSF016578">
    <property type="entry name" value="HsaA"/>
    <property type="match status" value="1"/>
</dbReference>
<dbReference type="FunFam" id="2.40.110.10:FF:000001">
    <property type="entry name" value="Acyl-CoA dehydrogenase, mitochondrial"/>
    <property type="match status" value="1"/>
</dbReference>
<evidence type="ECO:0000256" key="2">
    <source>
        <dbReference type="ARBA" id="ARBA00009347"/>
    </source>
</evidence>
<dbReference type="STRING" id="768706.Desor_2998"/>
<dbReference type="InterPro" id="IPR006091">
    <property type="entry name" value="Acyl-CoA_Oxase/DH_mid-dom"/>
</dbReference>
<dbReference type="PROSITE" id="PS00073">
    <property type="entry name" value="ACYL_COA_DH_2"/>
    <property type="match status" value="1"/>
</dbReference>
<dbReference type="EMBL" id="CP003108">
    <property type="protein sequence ID" value="AET68521.1"/>
    <property type="molecule type" value="Genomic_DNA"/>
</dbReference>
<dbReference type="PANTHER" id="PTHR43884">
    <property type="entry name" value="ACYL-COA DEHYDROGENASE"/>
    <property type="match status" value="1"/>
</dbReference>
<dbReference type="AlphaFoldDB" id="G7WGT5"/>
<evidence type="ECO:0000259" key="8">
    <source>
        <dbReference type="Pfam" id="PF02770"/>
    </source>
</evidence>
<dbReference type="SUPFAM" id="SSF47203">
    <property type="entry name" value="Acyl-CoA dehydrogenase C-terminal domain-like"/>
    <property type="match status" value="1"/>
</dbReference>
<organism evidence="10 11">
    <name type="scientific">Desulfosporosinus orientis (strain ATCC 19365 / DSM 765 / NCIMB 8382 / VKM B-1628 / Singapore I)</name>
    <name type="common">Desulfotomaculum orientis</name>
    <dbReference type="NCBI Taxonomy" id="768706"/>
    <lineage>
        <taxon>Bacteria</taxon>
        <taxon>Bacillati</taxon>
        <taxon>Bacillota</taxon>
        <taxon>Clostridia</taxon>
        <taxon>Eubacteriales</taxon>
        <taxon>Desulfitobacteriaceae</taxon>
        <taxon>Desulfosporosinus</taxon>
    </lineage>
</organism>
<dbReference type="Pfam" id="PF00441">
    <property type="entry name" value="Acyl-CoA_dh_1"/>
    <property type="match status" value="1"/>
</dbReference>
<dbReference type="GO" id="GO:0050660">
    <property type="term" value="F:flavin adenine dinucleotide binding"/>
    <property type="evidence" value="ECO:0007669"/>
    <property type="project" value="InterPro"/>
</dbReference>
<dbReference type="GO" id="GO:0003995">
    <property type="term" value="F:acyl-CoA dehydrogenase activity"/>
    <property type="evidence" value="ECO:0007669"/>
    <property type="project" value="InterPro"/>
</dbReference>
<dbReference type="HOGENOM" id="CLU_018204_0_2_9"/>
<name>G7WGT5_DESOD</name>
<reference evidence="11" key="1">
    <citation type="submission" date="2011-11" db="EMBL/GenBank/DDBJ databases">
        <title>Complete sequence of Desulfosporosinus orientis DSM 765.</title>
        <authorList>
            <person name="Lucas S."/>
            <person name="Han J."/>
            <person name="Lapidus A."/>
            <person name="Cheng J.-F."/>
            <person name="Goodwin L."/>
            <person name="Pitluck S."/>
            <person name="Peters L."/>
            <person name="Ovchinnikova G."/>
            <person name="Teshima H."/>
            <person name="Detter J.C."/>
            <person name="Han C."/>
            <person name="Tapia R."/>
            <person name="Land M."/>
            <person name="Hauser L."/>
            <person name="Kyrpides N."/>
            <person name="Ivanova N."/>
            <person name="Pagani I."/>
            <person name="Pester M."/>
            <person name="Spring S."/>
            <person name="Ollivier B."/>
            <person name="Rattei T."/>
            <person name="Klenk H.-P."/>
            <person name="Wagner M."/>
            <person name="Loy A."/>
            <person name="Woyke T."/>
        </authorList>
    </citation>
    <scope>NUCLEOTIDE SEQUENCE [LARGE SCALE GENOMIC DNA]</scope>
    <source>
        <strain evidence="11">ATCC 19365 / DSM 765 / NCIMB 8382 / VKM B-1628</strain>
    </source>
</reference>
<dbReference type="InterPro" id="IPR006089">
    <property type="entry name" value="Acyl-CoA_DH_CS"/>
</dbReference>
<evidence type="ECO:0000256" key="6">
    <source>
        <dbReference type="RuleBase" id="RU362125"/>
    </source>
</evidence>
<feature type="domain" description="Acyl-CoA oxidase/dehydrogenase middle" evidence="8">
    <location>
        <begin position="123"/>
        <end position="219"/>
    </location>
</feature>
<dbReference type="Gene3D" id="1.20.140.10">
    <property type="entry name" value="Butyryl-CoA Dehydrogenase, subunit A, domain 3"/>
    <property type="match status" value="1"/>
</dbReference>
<protein>
    <submittedName>
        <fullName evidence="10">Acyl-CoA dehydrogenase</fullName>
    </submittedName>
</protein>
<evidence type="ECO:0000256" key="4">
    <source>
        <dbReference type="ARBA" id="ARBA00022827"/>
    </source>
</evidence>
<dbReference type="InterPro" id="IPR036250">
    <property type="entry name" value="AcylCo_DH-like_C"/>
</dbReference>
<dbReference type="PANTHER" id="PTHR43884:SF12">
    <property type="entry name" value="ISOVALERYL-COA DEHYDROGENASE, MITOCHONDRIAL-RELATED"/>
    <property type="match status" value="1"/>
</dbReference>
<dbReference type="eggNOG" id="COG1960">
    <property type="taxonomic scope" value="Bacteria"/>
</dbReference>
<gene>
    <name evidence="10" type="ordered locus">Desor_2998</name>
</gene>
<accession>G7WGT5</accession>
<evidence type="ECO:0000313" key="10">
    <source>
        <dbReference type="EMBL" id="AET68521.1"/>
    </source>
</evidence>